<dbReference type="PROSITE" id="PS00763">
    <property type="entry name" value="GLUTATHIONE_PEROXID_2"/>
    <property type="match status" value="1"/>
</dbReference>
<feature type="domain" description="Thioredoxin" evidence="6">
    <location>
        <begin position="1"/>
        <end position="161"/>
    </location>
</feature>
<proteinExistence type="inferred from homology"/>
<evidence type="ECO:0000256" key="2">
    <source>
        <dbReference type="ARBA" id="ARBA00022559"/>
    </source>
</evidence>
<evidence type="ECO:0000256" key="1">
    <source>
        <dbReference type="ARBA" id="ARBA00006926"/>
    </source>
</evidence>
<dbReference type="PANTHER" id="PTHR11592:SF78">
    <property type="entry name" value="GLUTATHIONE PEROXIDASE"/>
    <property type="match status" value="1"/>
</dbReference>
<evidence type="ECO:0000313" key="7">
    <source>
        <dbReference type="EMBL" id="SDK67334.1"/>
    </source>
</evidence>
<name>A0A1G9DU09_9PSED</name>
<dbReference type="PROSITE" id="PS51352">
    <property type="entry name" value="THIOREDOXIN_2"/>
    <property type="match status" value="1"/>
</dbReference>
<evidence type="ECO:0000256" key="4">
    <source>
        <dbReference type="PIRSR" id="PIRSR000303-1"/>
    </source>
</evidence>
<dbReference type="PANTHER" id="PTHR11592">
    <property type="entry name" value="GLUTATHIONE PEROXIDASE"/>
    <property type="match status" value="1"/>
</dbReference>
<dbReference type="Gene3D" id="3.40.30.10">
    <property type="entry name" value="Glutaredoxin"/>
    <property type="match status" value="1"/>
</dbReference>
<dbReference type="InterPro" id="IPR000889">
    <property type="entry name" value="Glutathione_peroxidase"/>
</dbReference>
<keyword evidence="3 5" id="KW-0560">Oxidoreductase</keyword>
<dbReference type="InterPro" id="IPR036249">
    <property type="entry name" value="Thioredoxin-like_sf"/>
</dbReference>
<dbReference type="FunFam" id="3.40.30.10:FF:000010">
    <property type="entry name" value="Glutathione peroxidase"/>
    <property type="match status" value="1"/>
</dbReference>
<dbReference type="Proteomes" id="UP000198706">
    <property type="component" value="Unassembled WGS sequence"/>
</dbReference>
<reference evidence="7 8" key="1">
    <citation type="submission" date="2016-10" db="EMBL/GenBank/DDBJ databases">
        <authorList>
            <person name="de Groot N.N."/>
        </authorList>
    </citation>
    <scope>NUCLEOTIDE SEQUENCE [LARGE SCALE GENOMIC DNA]</scope>
    <source>
        <strain evidence="7 8">JCM 21544</strain>
    </source>
</reference>
<keyword evidence="2 5" id="KW-0575">Peroxidase</keyword>
<evidence type="ECO:0000259" key="6">
    <source>
        <dbReference type="PROSITE" id="PS51352"/>
    </source>
</evidence>
<comment type="similarity">
    <text evidence="1 5">Belongs to the glutathione peroxidase family.</text>
</comment>
<dbReference type="InterPro" id="IPR029760">
    <property type="entry name" value="GPX_CS"/>
</dbReference>
<dbReference type="AlphaFoldDB" id="A0A1G9DU09"/>
<dbReference type="PROSITE" id="PS51355">
    <property type="entry name" value="GLUTATHIONE_PEROXID_3"/>
    <property type="match status" value="1"/>
</dbReference>
<accession>A0A1G9DU09</accession>
<organism evidence="7 8">
    <name type="scientific">Pseudomonas indica</name>
    <dbReference type="NCBI Taxonomy" id="137658"/>
    <lineage>
        <taxon>Bacteria</taxon>
        <taxon>Pseudomonadati</taxon>
        <taxon>Pseudomonadota</taxon>
        <taxon>Gammaproteobacteria</taxon>
        <taxon>Pseudomonadales</taxon>
        <taxon>Pseudomonadaceae</taxon>
        <taxon>Pseudomonas</taxon>
    </lineage>
</organism>
<protein>
    <recommendedName>
        <fullName evidence="5">Glutathione peroxidase</fullName>
    </recommendedName>
</protein>
<dbReference type="GO" id="GO:0004601">
    <property type="term" value="F:peroxidase activity"/>
    <property type="evidence" value="ECO:0007669"/>
    <property type="project" value="UniProtKB-KW"/>
</dbReference>
<dbReference type="EMBL" id="FNFD01000009">
    <property type="protein sequence ID" value="SDK67334.1"/>
    <property type="molecule type" value="Genomic_DNA"/>
</dbReference>
<dbReference type="Pfam" id="PF00255">
    <property type="entry name" value="GSHPx"/>
    <property type="match status" value="1"/>
</dbReference>
<dbReference type="PRINTS" id="PR01011">
    <property type="entry name" value="GLUTPROXDASE"/>
</dbReference>
<evidence type="ECO:0000256" key="3">
    <source>
        <dbReference type="ARBA" id="ARBA00023002"/>
    </source>
</evidence>
<dbReference type="InterPro" id="IPR013766">
    <property type="entry name" value="Thioredoxin_domain"/>
</dbReference>
<dbReference type="InterPro" id="IPR029759">
    <property type="entry name" value="GPX_AS"/>
</dbReference>
<dbReference type="STRING" id="137658.SAMN05216186_109105"/>
<keyword evidence="8" id="KW-1185">Reference proteome</keyword>
<evidence type="ECO:0000313" key="8">
    <source>
        <dbReference type="Proteomes" id="UP000198706"/>
    </source>
</evidence>
<sequence length="161" mass="17854">MSEFHHFQARSLRGEPVELSRYAGQVVLVVNTASKCGFTPQYAGLESLYRKYAGQGFVVLGFPCNQFGNQEPGDADTIEGSCLVNYGVSFPMFEKVDVKGPNAHPLFKWLSMQLPGLVGRQIKWNFTKFLIGRDGQPLRRFAPTTRPDKIDQLLAKALGAA</sequence>
<evidence type="ECO:0000256" key="5">
    <source>
        <dbReference type="RuleBase" id="RU000499"/>
    </source>
</evidence>
<feature type="active site" evidence="4">
    <location>
        <position position="36"/>
    </location>
</feature>
<dbReference type="CDD" id="cd00340">
    <property type="entry name" value="GSH_Peroxidase"/>
    <property type="match status" value="1"/>
</dbReference>
<gene>
    <name evidence="7" type="ORF">SAMN05216186_109105</name>
</gene>
<dbReference type="RefSeq" id="WP_009521756.1">
    <property type="nucleotide sequence ID" value="NZ_FNFD01000009.1"/>
</dbReference>
<dbReference type="SUPFAM" id="SSF52833">
    <property type="entry name" value="Thioredoxin-like"/>
    <property type="match status" value="1"/>
</dbReference>
<dbReference type="PIRSF" id="PIRSF000303">
    <property type="entry name" value="Glutathion_perox"/>
    <property type="match status" value="1"/>
</dbReference>
<dbReference type="PROSITE" id="PS00460">
    <property type="entry name" value="GLUTATHIONE_PEROXID_1"/>
    <property type="match status" value="1"/>
</dbReference>
<dbReference type="GO" id="GO:0034599">
    <property type="term" value="P:cellular response to oxidative stress"/>
    <property type="evidence" value="ECO:0007669"/>
    <property type="project" value="TreeGrafter"/>
</dbReference>